<keyword evidence="2" id="KW-1185">Reference proteome</keyword>
<proteinExistence type="predicted"/>
<reference evidence="2" key="1">
    <citation type="journal article" date="2019" name="Int. J. Syst. Evol. Microbiol.">
        <title>The Global Catalogue of Microorganisms (GCM) 10K type strain sequencing project: providing services to taxonomists for standard genome sequencing and annotation.</title>
        <authorList>
            <consortium name="The Broad Institute Genomics Platform"/>
            <consortium name="The Broad Institute Genome Sequencing Center for Infectious Disease"/>
            <person name="Wu L."/>
            <person name="Ma J."/>
        </authorList>
    </citation>
    <scope>NUCLEOTIDE SEQUENCE [LARGE SCALE GENOMIC DNA]</scope>
    <source>
        <strain evidence="2">CCUG 43111</strain>
    </source>
</reference>
<dbReference type="RefSeq" id="WP_379752249.1">
    <property type="nucleotide sequence ID" value="NZ_JBHSMR010000008.1"/>
</dbReference>
<gene>
    <name evidence="1" type="ORF">ACFPQ5_05400</name>
</gene>
<evidence type="ECO:0008006" key="3">
    <source>
        <dbReference type="Google" id="ProtNLM"/>
    </source>
</evidence>
<name>A0ABW0MKE3_9BURK</name>
<evidence type="ECO:0000313" key="1">
    <source>
        <dbReference type="EMBL" id="MFC5477612.1"/>
    </source>
</evidence>
<protein>
    <recommendedName>
        <fullName evidence="3">Glycosyl transferase family 2</fullName>
    </recommendedName>
</protein>
<comment type="caution">
    <text evidence="1">The sequence shown here is derived from an EMBL/GenBank/DDBJ whole genome shotgun (WGS) entry which is preliminary data.</text>
</comment>
<organism evidence="1 2">
    <name type="scientific">Massilia suwonensis</name>
    <dbReference type="NCBI Taxonomy" id="648895"/>
    <lineage>
        <taxon>Bacteria</taxon>
        <taxon>Pseudomonadati</taxon>
        <taxon>Pseudomonadota</taxon>
        <taxon>Betaproteobacteria</taxon>
        <taxon>Burkholderiales</taxon>
        <taxon>Oxalobacteraceae</taxon>
        <taxon>Telluria group</taxon>
        <taxon>Massilia</taxon>
    </lineage>
</organism>
<accession>A0ABW0MKE3</accession>
<evidence type="ECO:0000313" key="2">
    <source>
        <dbReference type="Proteomes" id="UP001596101"/>
    </source>
</evidence>
<dbReference type="Proteomes" id="UP001596101">
    <property type="component" value="Unassembled WGS sequence"/>
</dbReference>
<dbReference type="EMBL" id="JBHSMR010000008">
    <property type="protein sequence ID" value="MFC5477612.1"/>
    <property type="molecule type" value="Genomic_DNA"/>
</dbReference>
<sequence length="319" mass="34920">MPSVTSRWAVAIFTARESLPVLSATVRAAIAACAGRQATIDVLINGNHALAADFADVAATIATGGCSLRVWSIAAPDKAHTWNEYIHRIWDTGGLTFFIDGYARIRPDALAAIERRLDSAPDAMAASGVPTSGRSATRLREAMLRSGGIHGNLYALKASSMELIRNAGFRMPLGLYRTDPMLGAVLCYKLDPARHEWKGGTVVAVADATWDVDGISELSYKKLVAYFKRRLRQAVGTLESRALREHMTIKRLPPQQLPATAQDMINQWLREQPEQARKMFLKDPSCLYAARQLRAPRDWSAAQVAPLLLRTQPSEAVAA</sequence>